<protein>
    <submittedName>
        <fullName evidence="2">Uncharacterized protein</fullName>
    </submittedName>
</protein>
<accession>A0A9D4ZE27</accession>
<organism evidence="2 3">
    <name type="scientific">Adiantum capillus-veneris</name>
    <name type="common">Maidenhair fern</name>
    <dbReference type="NCBI Taxonomy" id="13818"/>
    <lineage>
        <taxon>Eukaryota</taxon>
        <taxon>Viridiplantae</taxon>
        <taxon>Streptophyta</taxon>
        <taxon>Embryophyta</taxon>
        <taxon>Tracheophyta</taxon>
        <taxon>Polypodiopsida</taxon>
        <taxon>Polypodiidae</taxon>
        <taxon>Polypodiales</taxon>
        <taxon>Pteridineae</taxon>
        <taxon>Pteridaceae</taxon>
        <taxon>Vittarioideae</taxon>
        <taxon>Adiantum</taxon>
    </lineage>
</organism>
<gene>
    <name evidence="2" type="ORF">GOP47_0014343</name>
</gene>
<evidence type="ECO:0000313" key="3">
    <source>
        <dbReference type="Proteomes" id="UP000886520"/>
    </source>
</evidence>
<dbReference type="AlphaFoldDB" id="A0A9D4ZE27"/>
<dbReference type="OrthoDB" id="546340at2759"/>
<keyword evidence="1" id="KW-0472">Membrane</keyword>
<comment type="caution">
    <text evidence="2">The sequence shown here is derived from an EMBL/GenBank/DDBJ whole genome shotgun (WGS) entry which is preliminary data.</text>
</comment>
<feature type="transmembrane region" description="Helical" evidence="1">
    <location>
        <begin position="199"/>
        <end position="220"/>
    </location>
</feature>
<evidence type="ECO:0000256" key="1">
    <source>
        <dbReference type="SAM" id="Phobius"/>
    </source>
</evidence>
<name>A0A9D4ZE27_ADICA</name>
<proteinExistence type="predicted"/>
<feature type="transmembrane region" description="Helical" evidence="1">
    <location>
        <begin position="167"/>
        <end position="187"/>
    </location>
</feature>
<dbReference type="EMBL" id="JABFUD020000014">
    <property type="protein sequence ID" value="KAI5070000.1"/>
    <property type="molecule type" value="Genomic_DNA"/>
</dbReference>
<evidence type="ECO:0000313" key="2">
    <source>
        <dbReference type="EMBL" id="KAI5070000.1"/>
    </source>
</evidence>
<reference evidence="2" key="1">
    <citation type="submission" date="2021-01" db="EMBL/GenBank/DDBJ databases">
        <title>Adiantum capillus-veneris genome.</title>
        <authorList>
            <person name="Fang Y."/>
            <person name="Liao Q."/>
        </authorList>
    </citation>
    <scope>NUCLEOTIDE SEQUENCE</scope>
    <source>
        <strain evidence="2">H3</strain>
        <tissue evidence="2">Leaf</tissue>
    </source>
</reference>
<keyword evidence="1" id="KW-1133">Transmembrane helix</keyword>
<dbReference type="Proteomes" id="UP000886520">
    <property type="component" value="Chromosome 14"/>
</dbReference>
<keyword evidence="3" id="KW-1185">Reference proteome</keyword>
<sequence length="223" mass="24158">MERCILMKRSLLAMGHLPLSSTAHRSPPTGSSPSLSTRSLAKVLAMASSEDFSLQWQPAFRLEQAELMEDAPSLLKTCGDFDWKAQASELRALAHLSVRNISQSPNSTLKDVDESKSKDNGDTWFAVGLALATAALVQVSFHFNALAAEESVQTPEAGEAASRAPAWLTPVLLAFPVVSYVVFYVYRSQVNPSAKVTDWMFGVAATVIIANLVLISTLGVRLY</sequence>
<keyword evidence="1" id="KW-0812">Transmembrane</keyword>
<feature type="transmembrane region" description="Helical" evidence="1">
    <location>
        <begin position="124"/>
        <end position="146"/>
    </location>
</feature>